<comment type="caution">
    <text evidence="1">The sequence shown here is derived from an EMBL/GenBank/DDBJ whole genome shotgun (WGS) entry which is preliminary data.</text>
</comment>
<sequence>IHQRLMDWRLDSWKEEWRGLYPSYGPRDFISDSALLDVAQNIHNIQSVEDLDDHITVSQWSVVAPGL</sequence>
<reference evidence="1" key="1">
    <citation type="submission" date="2023-03" db="EMBL/GenBank/DDBJ databases">
        <title>Massive genome expansion in bonnet fungi (Mycena s.s.) driven by repeated elements and novel gene families across ecological guilds.</title>
        <authorList>
            <consortium name="Lawrence Berkeley National Laboratory"/>
            <person name="Harder C.B."/>
            <person name="Miyauchi S."/>
            <person name="Viragh M."/>
            <person name="Kuo A."/>
            <person name="Thoen E."/>
            <person name="Andreopoulos B."/>
            <person name="Lu D."/>
            <person name="Skrede I."/>
            <person name="Drula E."/>
            <person name="Henrissat B."/>
            <person name="Morin E."/>
            <person name="Kohler A."/>
            <person name="Barry K."/>
            <person name="LaButti K."/>
            <person name="Morin E."/>
            <person name="Salamov A."/>
            <person name="Lipzen A."/>
            <person name="Mereny Z."/>
            <person name="Hegedus B."/>
            <person name="Baldrian P."/>
            <person name="Stursova M."/>
            <person name="Weitz H."/>
            <person name="Taylor A."/>
            <person name="Grigoriev I.V."/>
            <person name="Nagy L.G."/>
            <person name="Martin F."/>
            <person name="Kauserud H."/>
        </authorList>
    </citation>
    <scope>NUCLEOTIDE SEQUENCE</scope>
    <source>
        <strain evidence="1">9284</strain>
    </source>
</reference>
<name>A0AAD7B4E4_9AGAR</name>
<organism evidence="1 2">
    <name type="scientific">Roridomyces roridus</name>
    <dbReference type="NCBI Taxonomy" id="1738132"/>
    <lineage>
        <taxon>Eukaryota</taxon>
        <taxon>Fungi</taxon>
        <taxon>Dikarya</taxon>
        <taxon>Basidiomycota</taxon>
        <taxon>Agaricomycotina</taxon>
        <taxon>Agaricomycetes</taxon>
        <taxon>Agaricomycetidae</taxon>
        <taxon>Agaricales</taxon>
        <taxon>Marasmiineae</taxon>
        <taxon>Mycenaceae</taxon>
        <taxon>Roridomyces</taxon>
    </lineage>
</organism>
<dbReference type="AlphaFoldDB" id="A0AAD7B4E4"/>
<evidence type="ECO:0000313" key="2">
    <source>
        <dbReference type="Proteomes" id="UP001221142"/>
    </source>
</evidence>
<evidence type="ECO:0000313" key="1">
    <source>
        <dbReference type="EMBL" id="KAJ7609515.1"/>
    </source>
</evidence>
<accession>A0AAD7B4E4</accession>
<feature type="non-terminal residue" evidence="1">
    <location>
        <position position="67"/>
    </location>
</feature>
<gene>
    <name evidence="1" type="ORF">FB45DRAFT_698080</name>
</gene>
<proteinExistence type="predicted"/>
<dbReference type="EMBL" id="JARKIF010000040">
    <property type="protein sequence ID" value="KAJ7609515.1"/>
    <property type="molecule type" value="Genomic_DNA"/>
</dbReference>
<protein>
    <submittedName>
        <fullName evidence="1">Uncharacterized protein</fullName>
    </submittedName>
</protein>
<keyword evidence="2" id="KW-1185">Reference proteome</keyword>
<feature type="non-terminal residue" evidence="1">
    <location>
        <position position="1"/>
    </location>
</feature>
<dbReference type="Proteomes" id="UP001221142">
    <property type="component" value="Unassembled WGS sequence"/>
</dbReference>